<evidence type="ECO:0000256" key="1">
    <source>
        <dbReference type="SAM" id="MobiDB-lite"/>
    </source>
</evidence>
<organism evidence="2 3">
    <name type="scientific">Gossypium laxum</name>
    <dbReference type="NCBI Taxonomy" id="34288"/>
    <lineage>
        <taxon>Eukaryota</taxon>
        <taxon>Viridiplantae</taxon>
        <taxon>Streptophyta</taxon>
        <taxon>Embryophyta</taxon>
        <taxon>Tracheophyta</taxon>
        <taxon>Spermatophyta</taxon>
        <taxon>Magnoliopsida</taxon>
        <taxon>eudicotyledons</taxon>
        <taxon>Gunneridae</taxon>
        <taxon>Pentapetalae</taxon>
        <taxon>rosids</taxon>
        <taxon>malvids</taxon>
        <taxon>Malvales</taxon>
        <taxon>Malvaceae</taxon>
        <taxon>Malvoideae</taxon>
        <taxon>Gossypium</taxon>
    </lineage>
</organism>
<sequence length="45" mass="4959">MGTGLRIDDKTEASSKEEDDDDLDLLDEDIVRSSVNDISAINFSN</sequence>
<proteinExistence type="predicted"/>
<dbReference type="Proteomes" id="UP000593574">
    <property type="component" value="Unassembled WGS sequence"/>
</dbReference>
<evidence type="ECO:0000313" key="3">
    <source>
        <dbReference type="Proteomes" id="UP000593574"/>
    </source>
</evidence>
<evidence type="ECO:0000313" key="2">
    <source>
        <dbReference type="EMBL" id="MBA0724400.1"/>
    </source>
</evidence>
<feature type="non-terminal residue" evidence="2">
    <location>
        <position position="45"/>
    </location>
</feature>
<name>A0A7J9AK96_9ROSI</name>
<keyword evidence="3" id="KW-1185">Reference proteome</keyword>
<dbReference type="AlphaFoldDB" id="A0A7J9AK96"/>
<accession>A0A7J9AK96</accession>
<feature type="region of interest" description="Disordered" evidence="1">
    <location>
        <begin position="1"/>
        <end position="22"/>
    </location>
</feature>
<reference evidence="2 3" key="1">
    <citation type="journal article" date="2019" name="Genome Biol. Evol.">
        <title>Insights into the evolution of the New World diploid cottons (Gossypium, subgenus Houzingenia) based on genome sequencing.</title>
        <authorList>
            <person name="Grover C.E."/>
            <person name="Arick M.A. 2nd"/>
            <person name="Thrash A."/>
            <person name="Conover J.L."/>
            <person name="Sanders W.S."/>
            <person name="Peterson D.G."/>
            <person name="Frelichowski J.E."/>
            <person name="Scheffler J.A."/>
            <person name="Scheffler B.E."/>
            <person name="Wendel J.F."/>
        </authorList>
    </citation>
    <scope>NUCLEOTIDE SEQUENCE [LARGE SCALE GENOMIC DNA]</scope>
    <source>
        <strain evidence="2">4</strain>
        <tissue evidence="2">Leaf</tissue>
    </source>
</reference>
<protein>
    <submittedName>
        <fullName evidence="2">Uncharacterized protein</fullName>
    </submittedName>
</protein>
<gene>
    <name evidence="2" type="ORF">Golax_021091</name>
</gene>
<comment type="caution">
    <text evidence="2">The sequence shown here is derived from an EMBL/GenBank/DDBJ whole genome shotgun (WGS) entry which is preliminary data.</text>
</comment>
<dbReference type="EMBL" id="JABEZV010000011">
    <property type="protein sequence ID" value="MBA0724400.1"/>
    <property type="molecule type" value="Genomic_DNA"/>
</dbReference>
<feature type="compositionally biased region" description="Basic and acidic residues" evidence="1">
    <location>
        <begin position="1"/>
        <end position="16"/>
    </location>
</feature>